<dbReference type="InterPro" id="IPR017853">
    <property type="entry name" value="GH"/>
</dbReference>
<dbReference type="RefSeq" id="WP_378165119.1">
    <property type="nucleotide sequence ID" value="NZ_JBHSBU010000001.1"/>
</dbReference>
<dbReference type="InterPro" id="IPR013784">
    <property type="entry name" value="Carb-bd-like_fold"/>
</dbReference>
<evidence type="ECO:0000256" key="9">
    <source>
        <dbReference type="ARBA" id="ARBA00023277"/>
    </source>
</evidence>
<evidence type="ECO:0000256" key="12">
    <source>
        <dbReference type="RuleBase" id="RU361134"/>
    </source>
</evidence>
<feature type="domain" description="CBM20" evidence="14">
    <location>
        <begin position="488"/>
        <end position="591"/>
    </location>
</feature>
<evidence type="ECO:0000256" key="10">
    <source>
        <dbReference type="ARBA" id="ARBA00023295"/>
    </source>
</evidence>
<dbReference type="Gene3D" id="2.60.40.10">
    <property type="entry name" value="Immunoglobulins"/>
    <property type="match status" value="1"/>
</dbReference>
<dbReference type="SUPFAM" id="SSF51011">
    <property type="entry name" value="Glycosyl hydrolase domain"/>
    <property type="match status" value="1"/>
</dbReference>
<evidence type="ECO:0000259" key="14">
    <source>
        <dbReference type="PROSITE" id="PS51166"/>
    </source>
</evidence>
<keyword evidence="9 12" id="KW-0119">Carbohydrate metabolism</keyword>
<dbReference type="Gene3D" id="2.60.40.1180">
    <property type="entry name" value="Golgi alpha-mannosidase II"/>
    <property type="match status" value="1"/>
</dbReference>
<evidence type="ECO:0000313" key="15">
    <source>
        <dbReference type="EMBL" id="MFC4160370.1"/>
    </source>
</evidence>
<feature type="signal peptide" evidence="13">
    <location>
        <begin position="1"/>
        <end position="23"/>
    </location>
</feature>
<keyword evidence="6" id="KW-0479">Metal-binding</keyword>
<comment type="catalytic activity">
    <reaction evidence="1 12">
        <text>Endohydrolysis of (1-&gt;4)-alpha-D-glucosidic linkages in polysaccharides containing three or more (1-&gt;4)-alpha-linked D-glucose units.</text>
        <dbReference type="EC" id="3.2.1.1"/>
    </reaction>
</comment>
<dbReference type="PROSITE" id="PS51166">
    <property type="entry name" value="CBM20"/>
    <property type="match status" value="1"/>
</dbReference>
<evidence type="ECO:0000256" key="2">
    <source>
        <dbReference type="ARBA" id="ARBA00001913"/>
    </source>
</evidence>
<dbReference type="SMART" id="SM00632">
    <property type="entry name" value="Aamy_C"/>
    <property type="match status" value="1"/>
</dbReference>
<evidence type="ECO:0000256" key="3">
    <source>
        <dbReference type="ARBA" id="ARBA00008061"/>
    </source>
</evidence>
<evidence type="ECO:0000256" key="4">
    <source>
        <dbReference type="ARBA" id="ARBA00012595"/>
    </source>
</evidence>
<evidence type="ECO:0000256" key="11">
    <source>
        <dbReference type="RuleBase" id="RU003615"/>
    </source>
</evidence>
<dbReference type="SMART" id="SM01065">
    <property type="entry name" value="CBM_2"/>
    <property type="match status" value="1"/>
</dbReference>
<dbReference type="Gene3D" id="3.20.20.80">
    <property type="entry name" value="Glycosidases"/>
    <property type="match status" value="1"/>
</dbReference>
<keyword evidence="8" id="KW-0106">Calcium</keyword>
<evidence type="ECO:0000256" key="6">
    <source>
        <dbReference type="ARBA" id="ARBA00022723"/>
    </source>
</evidence>
<evidence type="ECO:0000256" key="5">
    <source>
        <dbReference type="ARBA" id="ARBA00017303"/>
    </source>
</evidence>
<dbReference type="Pfam" id="PF00128">
    <property type="entry name" value="Alpha-amylase"/>
    <property type="match status" value="1"/>
</dbReference>
<organism evidence="15 16">
    <name type="scientific">Chitinimonas lacunae</name>
    <dbReference type="NCBI Taxonomy" id="1963018"/>
    <lineage>
        <taxon>Bacteria</taxon>
        <taxon>Pseudomonadati</taxon>
        <taxon>Pseudomonadota</taxon>
        <taxon>Betaproteobacteria</taxon>
        <taxon>Neisseriales</taxon>
        <taxon>Chitinibacteraceae</taxon>
        <taxon>Chitinimonas</taxon>
    </lineage>
</organism>
<evidence type="ECO:0000256" key="13">
    <source>
        <dbReference type="SAM" id="SignalP"/>
    </source>
</evidence>
<reference evidence="16" key="1">
    <citation type="journal article" date="2019" name="Int. J. Syst. Evol. Microbiol.">
        <title>The Global Catalogue of Microorganisms (GCM) 10K type strain sequencing project: providing services to taxonomists for standard genome sequencing and annotation.</title>
        <authorList>
            <consortium name="The Broad Institute Genomics Platform"/>
            <consortium name="The Broad Institute Genome Sequencing Center for Infectious Disease"/>
            <person name="Wu L."/>
            <person name="Ma J."/>
        </authorList>
    </citation>
    <scope>NUCLEOTIDE SEQUENCE [LARGE SCALE GENOMIC DNA]</scope>
    <source>
        <strain evidence="16">LMG 29894</strain>
    </source>
</reference>
<dbReference type="Pfam" id="PF02806">
    <property type="entry name" value="Alpha-amylase_C"/>
    <property type="match status" value="1"/>
</dbReference>
<proteinExistence type="inferred from homology"/>
<dbReference type="InterPro" id="IPR031319">
    <property type="entry name" value="A-amylase_C"/>
</dbReference>
<evidence type="ECO:0000313" key="16">
    <source>
        <dbReference type="Proteomes" id="UP001595791"/>
    </source>
</evidence>
<dbReference type="EMBL" id="JBHSBU010000001">
    <property type="protein sequence ID" value="MFC4160370.1"/>
    <property type="molecule type" value="Genomic_DNA"/>
</dbReference>
<feature type="chain" id="PRO_5047539291" description="Alpha-amylase" evidence="13">
    <location>
        <begin position="24"/>
        <end position="591"/>
    </location>
</feature>
<name>A0ABV8MTU4_9NEIS</name>
<keyword evidence="16" id="KW-1185">Reference proteome</keyword>
<dbReference type="Pfam" id="PF00686">
    <property type="entry name" value="CBM_20"/>
    <property type="match status" value="1"/>
</dbReference>
<dbReference type="PANTHER" id="PTHR43447">
    <property type="entry name" value="ALPHA-AMYLASE"/>
    <property type="match status" value="1"/>
</dbReference>
<evidence type="ECO:0000256" key="1">
    <source>
        <dbReference type="ARBA" id="ARBA00000548"/>
    </source>
</evidence>
<comment type="cofactor">
    <cofactor evidence="2">
        <name>Ca(2+)</name>
        <dbReference type="ChEBI" id="CHEBI:29108"/>
    </cofactor>
</comment>
<dbReference type="SUPFAM" id="SSF51445">
    <property type="entry name" value="(Trans)glycosidases"/>
    <property type="match status" value="1"/>
</dbReference>
<dbReference type="CDD" id="cd05467">
    <property type="entry name" value="CBM20"/>
    <property type="match status" value="1"/>
</dbReference>
<comment type="similarity">
    <text evidence="3 11">Belongs to the glycosyl hydrolase 13 family.</text>
</comment>
<protein>
    <recommendedName>
        <fullName evidence="5 12">Alpha-amylase</fullName>
        <ecNumber evidence="4 12">3.2.1.1</ecNumber>
    </recommendedName>
</protein>
<dbReference type="EC" id="3.2.1.1" evidence="4 12"/>
<accession>A0ABV8MTU4</accession>
<evidence type="ECO:0000256" key="7">
    <source>
        <dbReference type="ARBA" id="ARBA00022801"/>
    </source>
</evidence>
<keyword evidence="13" id="KW-0732">Signal</keyword>
<keyword evidence="7 12" id="KW-0378">Hydrolase</keyword>
<dbReference type="CDD" id="cd11317">
    <property type="entry name" value="AmyAc_bac_euk_AmyA"/>
    <property type="match status" value="1"/>
</dbReference>
<evidence type="ECO:0000256" key="8">
    <source>
        <dbReference type="ARBA" id="ARBA00022837"/>
    </source>
</evidence>
<comment type="caution">
    <text evidence="15">The sequence shown here is derived from an EMBL/GenBank/DDBJ whole genome shotgun (WGS) entry which is preliminary data.</text>
</comment>
<dbReference type="InterPro" id="IPR013783">
    <property type="entry name" value="Ig-like_fold"/>
</dbReference>
<gene>
    <name evidence="15" type="ORF">ACFOW7_13580</name>
</gene>
<keyword evidence="10 12" id="KW-0326">Glycosidase</keyword>
<dbReference type="SMART" id="SM00642">
    <property type="entry name" value="Aamy"/>
    <property type="match status" value="1"/>
</dbReference>
<dbReference type="InterPro" id="IPR006047">
    <property type="entry name" value="GH13_cat_dom"/>
</dbReference>
<dbReference type="InterPro" id="IPR002044">
    <property type="entry name" value="CBM20"/>
</dbReference>
<dbReference type="PRINTS" id="PR00110">
    <property type="entry name" value="ALPHAAMYLASE"/>
</dbReference>
<dbReference type="InterPro" id="IPR006048">
    <property type="entry name" value="A-amylase/branching_C"/>
</dbReference>
<dbReference type="InterPro" id="IPR006046">
    <property type="entry name" value="Alpha_amylase"/>
</dbReference>
<dbReference type="Proteomes" id="UP001595791">
    <property type="component" value="Unassembled WGS sequence"/>
</dbReference>
<dbReference type="InterPro" id="IPR013780">
    <property type="entry name" value="Glyco_hydro_b"/>
</dbReference>
<dbReference type="SUPFAM" id="SSF49452">
    <property type="entry name" value="Starch-binding domain-like"/>
    <property type="match status" value="1"/>
</dbReference>
<sequence>MTPTTPTRLLAALALAFCLDAQAADYPKDAPRSAYVNLFEWKWRDVANECRYFLGPKGYAAVQVSPPQESISGPAWWTRYQPLSYRIAGRSGSEYEFKAMVDTCKAAGVAVYVDVVINHMAGSTSRDYPGVPYQPSDFHTPCDIRDEDYRQDRWRVMNCSLPGLPDLATGRDTVRGKIADYLKKLLSLGAAGFRIDAAKHIHEDDIAAILQRVPGNYFVTQEVISDGVTPVAAYFKNGTVNEFKYIYLMKNAFDRQAGQNLAGLKQVLDPTTNPWGLMPSLNATVFVNNHDTERKKPDGVSYDSMNVYFGPMHRLAHTLMLAWPYGYPQVMSGYYFQHDHDMGPPASALYDGPKDSTPACTPDADPTKASGWDCVHRSRFVAGMVGFRNYTLPAWQVDNWVNDGGDRIAFSRGRLGFVAINRHDSASWNSTFQTGLAAGQYCDVISGERRQDGSCSGKTVTVDARGHASVTIAPMDALAIHIGEKRGGDHSNSVAVTFSLRAQTVPGENLALVGDRPELGDWQSAAAVPCTTTSASYPLWTCSPVRLAPNQTVEFKFIKRQGSQVIWENGANRSYGVPGSGPVSRDEGQWR</sequence>